<evidence type="ECO:0000313" key="1">
    <source>
        <dbReference type="EMBL" id="AGK87053.1"/>
    </source>
</evidence>
<protein>
    <submittedName>
        <fullName evidence="1">Uncharacterized protein</fullName>
    </submittedName>
</protein>
<keyword evidence="2" id="KW-1185">Reference proteome</keyword>
<evidence type="ECO:0000313" key="2">
    <source>
        <dbReference type="Proteomes" id="UP000013564"/>
    </source>
</evidence>
<proteinExistence type="predicted"/>
<dbReference type="GeneID" id="16207414"/>
<dbReference type="EMBL" id="KC751414">
    <property type="protein sequence ID" value="AGK87053.1"/>
    <property type="molecule type" value="Genomic_DNA"/>
</dbReference>
<sequence length="96" mass="11416">MITLFKDDTLEVKVEHHESRPGEAFMHCEVKDWNVKQYKRMIAIWDVCLEELAKAGCRRVNSIIPKKDRKTRKFQTMFGLAPTFETEDYVQYSMEV</sequence>
<dbReference type="Proteomes" id="UP000013564">
    <property type="component" value="Segment"/>
</dbReference>
<organism evidence="1 2">
    <name type="scientific">Pseudoalteromonas phage RIO-1</name>
    <dbReference type="NCBI Taxonomy" id="1316739"/>
    <lineage>
        <taxon>Viruses</taxon>
        <taxon>Duplodnaviria</taxon>
        <taxon>Heunggongvirae</taxon>
        <taxon>Uroviricota</taxon>
        <taxon>Caudoviricetes</taxon>
        <taxon>Zobellviridae</taxon>
        <taxon>Melvirus</taxon>
        <taxon>Melvirus orientalis</taxon>
    </lineage>
</organism>
<reference evidence="1 2" key="1">
    <citation type="journal article" date="2013" name="J. Virol.">
        <title>Morphology, Physiological Characteristics, and Complete Sequence of Marine Bacteriophage RIO-1 Infecting Pseudoalteromonas marina.</title>
        <authorList>
            <person name="Hardies S.C."/>
            <person name="Hwang Y.J."/>
            <person name="Hwang C.Y."/>
            <person name="Jang G.I."/>
            <person name="Cho B.C."/>
        </authorList>
    </citation>
    <scope>NUCLEOTIDE SEQUENCE [LARGE SCALE GENOMIC DNA]</scope>
</reference>
<accession>R4JF95</accession>
<dbReference type="KEGG" id="vg:16207414"/>
<dbReference type="RefSeq" id="YP_008051109.1">
    <property type="nucleotide sequence ID" value="NC_021300.1"/>
</dbReference>
<gene>
    <name evidence="1" type="ORF">RIO-1_39</name>
</gene>
<name>R4JF95_9CAUD</name>